<feature type="domain" description="S1 motif" evidence="8">
    <location>
        <begin position="494"/>
        <end position="575"/>
    </location>
</feature>
<dbReference type="InterPro" id="IPR001900">
    <property type="entry name" value="RNase_II/R"/>
</dbReference>
<dbReference type="Proteomes" id="UP000319771">
    <property type="component" value="Unassembled WGS sequence"/>
</dbReference>
<dbReference type="GO" id="GO:0008859">
    <property type="term" value="F:exoribonuclease II activity"/>
    <property type="evidence" value="ECO:0007669"/>
    <property type="project" value="UniProtKB-EC"/>
</dbReference>
<dbReference type="PANTHER" id="PTHR23355:SF9">
    <property type="entry name" value="DIS3-LIKE EXONUCLEASE 2"/>
    <property type="match status" value="1"/>
</dbReference>
<dbReference type="Pfam" id="PF00575">
    <property type="entry name" value="S1"/>
    <property type="match status" value="1"/>
</dbReference>
<keyword evidence="7" id="KW-0694">RNA-binding</keyword>
<dbReference type="Gene3D" id="2.40.50.140">
    <property type="entry name" value="Nucleic acid-binding proteins"/>
    <property type="match status" value="1"/>
</dbReference>
<comment type="catalytic activity">
    <reaction evidence="1">
        <text>Exonucleolytic cleavage in the 3'- to 5'-direction to yield nucleoside 5'-phosphates.</text>
        <dbReference type="EC" id="3.1.13.1"/>
    </reaction>
</comment>
<proteinExistence type="predicted"/>
<keyword evidence="3" id="KW-0963">Cytoplasm</keyword>
<dbReference type="PANTHER" id="PTHR23355">
    <property type="entry name" value="RIBONUCLEASE"/>
    <property type="match status" value="1"/>
</dbReference>
<organism evidence="9 10">
    <name type="scientific">Eiseniibacteriota bacterium</name>
    <dbReference type="NCBI Taxonomy" id="2212470"/>
    <lineage>
        <taxon>Bacteria</taxon>
        <taxon>Candidatus Eiseniibacteriota</taxon>
    </lineage>
</organism>
<evidence type="ECO:0000256" key="4">
    <source>
        <dbReference type="ARBA" id="ARBA00022722"/>
    </source>
</evidence>
<dbReference type="AlphaFoldDB" id="A0A538U9K0"/>
<evidence type="ECO:0000313" key="10">
    <source>
        <dbReference type="Proteomes" id="UP000319771"/>
    </source>
</evidence>
<evidence type="ECO:0000259" key="8">
    <source>
        <dbReference type="PROSITE" id="PS50126"/>
    </source>
</evidence>
<dbReference type="InterPro" id="IPR003029">
    <property type="entry name" value="S1_domain"/>
</dbReference>
<dbReference type="EC" id="3.1.13.1" evidence="2"/>
<dbReference type="SMART" id="SM00316">
    <property type="entry name" value="S1"/>
    <property type="match status" value="1"/>
</dbReference>
<dbReference type="InterPro" id="IPR050180">
    <property type="entry name" value="RNR_Ribonuclease"/>
</dbReference>
<dbReference type="PROSITE" id="PS50126">
    <property type="entry name" value="S1"/>
    <property type="match status" value="1"/>
</dbReference>
<dbReference type="InterPro" id="IPR004476">
    <property type="entry name" value="RNase_II/RNase_R"/>
</dbReference>
<evidence type="ECO:0000256" key="5">
    <source>
        <dbReference type="ARBA" id="ARBA00022801"/>
    </source>
</evidence>
<dbReference type="Pfam" id="PF00773">
    <property type="entry name" value="RNB"/>
    <property type="match status" value="1"/>
</dbReference>
<evidence type="ECO:0000256" key="7">
    <source>
        <dbReference type="ARBA" id="ARBA00022884"/>
    </source>
</evidence>
<dbReference type="EMBL" id="VBPB01000103">
    <property type="protein sequence ID" value="TMQ72568.1"/>
    <property type="molecule type" value="Genomic_DNA"/>
</dbReference>
<dbReference type="NCBIfam" id="TIGR00358">
    <property type="entry name" value="3_prime_RNase"/>
    <property type="match status" value="1"/>
</dbReference>
<sequence>MAIRSASASPDLRDPDRPARRLLGRAHHARGRWTFDPARRWRGGPRELTWTGRLTPEDGDYCIAEVPDEGPAHLVEVLGAEDRPEWDDHAVASQFRLRTRFPGPALAEAEAFGPPGAAERRGRRDLRGQLTFTIDPEDARDHDDALSVGAAGPDRWEVGIHIADVSHYVASGSALDREAERRGTSVYLPGGVVPMLPEKLSADLCSLRPDLDRLALSAVVTLDARGELHACRFEQTVIRSRYRLAYGQVQEALEGRTLLPRDLQQALESLRLLARALRSRRLALGALELEVPEVKAWVDASGRQARVERRPHLESHELIEEFMLLANRCVGGEGAQRRGGLLYRIHEAPAEPKLAELDLMLRALGLPRLGHPLDPARALQSVLRAPLDPKRRRLIHRLVLRALMRARYLDRDRGHFGLATRGYCHFTSPIRRYPDLHNHRRVREWILGRPSAAWDPDALQRLAERCSATEQNATEAEREAVKVKGMRVLEARLGEEASGIITGFVPQGFFVELDDDPVEGFVRVAHVLDDHFRLDLAGVRMTGQRTRRRFSLGDPVRVIIARVDVPARECDLGLWVPERRRGRRHHGRG</sequence>
<dbReference type="GO" id="GO:0005829">
    <property type="term" value="C:cytosol"/>
    <property type="evidence" value="ECO:0007669"/>
    <property type="project" value="TreeGrafter"/>
</dbReference>
<protein>
    <recommendedName>
        <fullName evidence="2">exoribonuclease II</fullName>
        <ecNumber evidence="2">3.1.13.1</ecNumber>
    </recommendedName>
</protein>
<evidence type="ECO:0000256" key="3">
    <source>
        <dbReference type="ARBA" id="ARBA00022490"/>
    </source>
</evidence>
<accession>A0A538U9K0</accession>
<gene>
    <name evidence="9" type="ORF">E6K81_07045</name>
</gene>
<dbReference type="SUPFAM" id="SSF50249">
    <property type="entry name" value="Nucleic acid-binding proteins"/>
    <property type="match status" value="2"/>
</dbReference>
<comment type="caution">
    <text evidence="9">The sequence shown here is derived from an EMBL/GenBank/DDBJ whole genome shotgun (WGS) entry which is preliminary data.</text>
</comment>
<dbReference type="CDD" id="cd04471">
    <property type="entry name" value="S1_RNase_R"/>
    <property type="match status" value="1"/>
</dbReference>
<dbReference type="GO" id="GO:0003723">
    <property type="term" value="F:RNA binding"/>
    <property type="evidence" value="ECO:0007669"/>
    <property type="project" value="UniProtKB-KW"/>
</dbReference>
<dbReference type="SMART" id="SM00955">
    <property type="entry name" value="RNB"/>
    <property type="match status" value="1"/>
</dbReference>
<dbReference type="InterPro" id="IPR012340">
    <property type="entry name" value="NA-bd_OB-fold"/>
</dbReference>
<name>A0A538U9K0_UNCEI</name>
<dbReference type="GO" id="GO:0006402">
    <property type="term" value="P:mRNA catabolic process"/>
    <property type="evidence" value="ECO:0007669"/>
    <property type="project" value="TreeGrafter"/>
</dbReference>
<evidence type="ECO:0000256" key="1">
    <source>
        <dbReference type="ARBA" id="ARBA00001849"/>
    </source>
</evidence>
<keyword evidence="5" id="KW-0378">Hydrolase</keyword>
<reference evidence="9 10" key="1">
    <citation type="journal article" date="2019" name="Nat. Microbiol.">
        <title>Mediterranean grassland soil C-N compound turnover is dependent on rainfall and depth, and is mediated by genomically divergent microorganisms.</title>
        <authorList>
            <person name="Diamond S."/>
            <person name="Andeer P.F."/>
            <person name="Li Z."/>
            <person name="Crits-Christoph A."/>
            <person name="Burstein D."/>
            <person name="Anantharaman K."/>
            <person name="Lane K.R."/>
            <person name="Thomas B.C."/>
            <person name="Pan C."/>
            <person name="Northen T.R."/>
            <person name="Banfield J.F."/>
        </authorList>
    </citation>
    <scope>NUCLEOTIDE SEQUENCE [LARGE SCALE GENOMIC DNA]</scope>
    <source>
        <strain evidence="9">WS_11</strain>
    </source>
</reference>
<evidence type="ECO:0000256" key="6">
    <source>
        <dbReference type="ARBA" id="ARBA00022839"/>
    </source>
</evidence>
<keyword evidence="4" id="KW-0540">Nuclease</keyword>
<evidence type="ECO:0000256" key="2">
    <source>
        <dbReference type="ARBA" id="ARBA00012163"/>
    </source>
</evidence>
<keyword evidence="6" id="KW-0269">Exonuclease</keyword>
<evidence type="ECO:0000313" key="9">
    <source>
        <dbReference type="EMBL" id="TMQ72568.1"/>
    </source>
</evidence>